<dbReference type="AlphaFoldDB" id="A0A5S4V5S0"/>
<protein>
    <submittedName>
        <fullName evidence="2">Uncharacterized protein</fullName>
    </submittedName>
</protein>
<organism evidence="2 3">
    <name type="scientific">Agromyces mariniharenae</name>
    <dbReference type="NCBI Taxonomy" id="2604423"/>
    <lineage>
        <taxon>Bacteria</taxon>
        <taxon>Bacillati</taxon>
        <taxon>Actinomycetota</taxon>
        <taxon>Actinomycetes</taxon>
        <taxon>Micrococcales</taxon>
        <taxon>Microbacteriaceae</taxon>
        <taxon>Agromyces</taxon>
    </lineage>
</organism>
<sequence length="129" mass="14077">MSEVVTIAPWNPWPLVFPGIVLVVAVMASFVGGHYRSKTMRESGYALFVVGGLAAAWMTWSMSGLWDASAREEALVAAGYESPTFSGTTDVVGGELPPMAWQAIRDGERVRGVLHPLDGDRWEIRELPE</sequence>
<comment type="caution">
    <text evidence="2">The sequence shown here is derived from an EMBL/GenBank/DDBJ whole genome shotgun (WGS) entry which is preliminary data.</text>
</comment>
<keyword evidence="1" id="KW-0472">Membrane</keyword>
<evidence type="ECO:0000313" key="2">
    <source>
        <dbReference type="EMBL" id="TYL53498.1"/>
    </source>
</evidence>
<gene>
    <name evidence="2" type="ORF">FYC51_07445</name>
</gene>
<dbReference type="Proteomes" id="UP000325243">
    <property type="component" value="Unassembled WGS sequence"/>
</dbReference>
<keyword evidence="1" id="KW-1133">Transmembrane helix</keyword>
<accession>A0A5S4V5S0</accession>
<feature type="transmembrane region" description="Helical" evidence="1">
    <location>
        <begin position="12"/>
        <end position="33"/>
    </location>
</feature>
<evidence type="ECO:0000256" key="1">
    <source>
        <dbReference type="SAM" id="Phobius"/>
    </source>
</evidence>
<proteinExistence type="predicted"/>
<keyword evidence="1" id="KW-0812">Transmembrane</keyword>
<reference evidence="2 3" key="1">
    <citation type="submission" date="2019-08" db="EMBL/GenBank/DDBJ databases">
        <authorList>
            <person name="Hu J."/>
        </authorList>
    </citation>
    <scope>NUCLEOTIDE SEQUENCE [LARGE SCALE GENOMIC DNA]</scope>
    <source>
        <strain evidence="2 3">NEAU-184</strain>
    </source>
</reference>
<dbReference type="EMBL" id="VSSB01000001">
    <property type="protein sequence ID" value="TYL53498.1"/>
    <property type="molecule type" value="Genomic_DNA"/>
</dbReference>
<evidence type="ECO:0000313" key="3">
    <source>
        <dbReference type="Proteomes" id="UP000325243"/>
    </source>
</evidence>
<feature type="transmembrane region" description="Helical" evidence="1">
    <location>
        <begin position="45"/>
        <end position="66"/>
    </location>
</feature>
<keyword evidence="3" id="KW-1185">Reference proteome</keyword>
<dbReference type="RefSeq" id="WP_148732967.1">
    <property type="nucleotide sequence ID" value="NZ_VSSB01000001.1"/>
</dbReference>
<name>A0A5S4V5S0_9MICO</name>